<organism evidence="2 3">
    <name type="scientific">Candidatus Stercoripulliclostridium merdipullorum</name>
    <dbReference type="NCBI Taxonomy" id="2840952"/>
    <lineage>
        <taxon>Bacteria</taxon>
        <taxon>Bacillati</taxon>
        <taxon>Bacillota</taxon>
        <taxon>Clostridia</taxon>
        <taxon>Eubacteriales</taxon>
        <taxon>Candidatus Stercoripulliclostridium</taxon>
    </lineage>
</organism>
<evidence type="ECO:0000313" key="2">
    <source>
        <dbReference type="EMBL" id="HIV00457.1"/>
    </source>
</evidence>
<evidence type="ECO:0000313" key="3">
    <source>
        <dbReference type="Proteomes" id="UP000886891"/>
    </source>
</evidence>
<sequence length="276" mass="30694">MKYLKQTFAYLFLIERGKRVLLLYLLSIPVGISLAMMFPSYPFLQWVLRADAEASGFWSNFTYGINGYVYWIGAGALLLTFVVFVALASTVVSRSMRMGKFRIVSVLADINDGFFPAAYMALTVIAAVTLLKTASSLVVGLWFRLSNPVLVSILNGAFTVAIGVVAMYLATVLVAYFPLMIVNGLKPYSAFINSVRKCVRHKKHLFVGIFLPVATVTVGGILVSLAANPLASVLFDSFTYAFLVAYFIPFVLIAYYEIEGIGREDFTREYFFRKSK</sequence>
<comment type="caution">
    <text evidence="2">The sequence shown here is derived from an EMBL/GenBank/DDBJ whole genome shotgun (WGS) entry which is preliminary data.</text>
</comment>
<dbReference type="Proteomes" id="UP000886891">
    <property type="component" value="Unassembled WGS sequence"/>
</dbReference>
<proteinExistence type="predicted"/>
<feature type="transmembrane region" description="Helical" evidence="1">
    <location>
        <begin position="149"/>
        <end position="177"/>
    </location>
</feature>
<feature type="transmembrane region" description="Helical" evidence="1">
    <location>
        <begin position="113"/>
        <end position="143"/>
    </location>
</feature>
<feature type="transmembrane region" description="Helical" evidence="1">
    <location>
        <begin position="205"/>
        <end position="226"/>
    </location>
</feature>
<gene>
    <name evidence="2" type="ORF">IAB14_05030</name>
</gene>
<dbReference type="EMBL" id="DVOH01000038">
    <property type="protein sequence ID" value="HIV00457.1"/>
    <property type="molecule type" value="Genomic_DNA"/>
</dbReference>
<dbReference type="AlphaFoldDB" id="A0A9D1ND58"/>
<feature type="transmembrane region" description="Helical" evidence="1">
    <location>
        <begin position="238"/>
        <end position="258"/>
    </location>
</feature>
<keyword evidence="1" id="KW-0812">Transmembrane</keyword>
<keyword evidence="1" id="KW-1133">Transmembrane helix</keyword>
<accession>A0A9D1ND58</accession>
<evidence type="ECO:0000256" key="1">
    <source>
        <dbReference type="SAM" id="Phobius"/>
    </source>
</evidence>
<feature type="transmembrane region" description="Helical" evidence="1">
    <location>
        <begin position="68"/>
        <end position="92"/>
    </location>
</feature>
<name>A0A9D1ND58_9FIRM</name>
<feature type="transmembrane region" description="Helical" evidence="1">
    <location>
        <begin position="21"/>
        <end position="48"/>
    </location>
</feature>
<reference evidence="2" key="2">
    <citation type="journal article" date="2021" name="PeerJ">
        <title>Extensive microbial diversity within the chicken gut microbiome revealed by metagenomics and culture.</title>
        <authorList>
            <person name="Gilroy R."/>
            <person name="Ravi A."/>
            <person name="Getino M."/>
            <person name="Pursley I."/>
            <person name="Horton D.L."/>
            <person name="Alikhan N.F."/>
            <person name="Baker D."/>
            <person name="Gharbi K."/>
            <person name="Hall N."/>
            <person name="Watson M."/>
            <person name="Adriaenssens E.M."/>
            <person name="Foster-Nyarko E."/>
            <person name="Jarju S."/>
            <person name="Secka A."/>
            <person name="Antonio M."/>
            <person name="Oren A."/>
            <person name="Chaudhuri R.R."/>
            <person name="La Ragione R."/>
            <person name="Hildebrand F."/>
            <person name="Pallen M.J."/>
        </authorList>
    </citation>
    <scope>NUCLEOTIDE SEQUENCE</scope>
    <source>
        <strain evidence="2">23406</strain>
    </source>
</reference>
<keyword evidence="1" id="KW-0472">Membrane</keyword>
<reference evidence="2" key="1">
    <citation type="submission" date="2020-10" db="EMBL/GenBank/DDBJ databases">
        <authorList>
            <person name="Gilroy R."/>
        </authorList>
    </citation>
    <scope>NUCLEOTIDE SEQUENCE</scope>
    <source>
        <strain evidence="2">23406</strain>
    </source>
</reference>
<protein>
    <submittedName>
        <fullName evidence="2">Uncharacterized protein</fullName>
    </submittedName>
</protein>